<evidence type="ECO:0000259" key="1">
    <source>
        <dbReference type="Pfam" id="PF21432"/>
    </source>
</evidence>
<dbReference type="AlphaFoldDB" id="B4YK18"/>
<sequence>MAIPKPETIRKTSLQPSIDKAAQDWIDQGREEKKPVPTAKARQTTTIILDADLHTKIKVYCAQQKGMKFNNFVEEALEAYLKSKL</sequence>
<evidence type="ECO:0000313" key="2">
    <source>
        <dbReference type="EMBL" id="ACD43615.1"/>
    </source>
</evidence>
<dbReference type="EMBL" id="EU585932">
    <property type="protein sequence ID" value="ACD43615.1"/>
    <property type="molecule type" value="Genomic_DNA"/>
</dbReference>
<name>B4YK18_9BURK</name>
<dbReference type="Gene3D" id="1.10.1220.10">
    <property type="entry name" value="Met repressor-like"/>
    <property type="match status" value="1"/>
</dbReference>
<protein>
    <submittedName>
        <fullName evidence="2">ParB</fullName>
    </submittedName>
</protein>
<reference evidence="2" key="1">
    <citation type="journal article" date="2009" name="Appl. Environ. Microbiol.">
        <title>Conjugative Type 4 secretion system of a novel large plasmid from the chemoautotroph Tetrathiobacter kashmirensis and construction of shuttle vectors for Alcaligenaceae.</title>
        <authorList>
            <person name="Dam B."/>
            <person name="Ghosh W."/>
            <person name="Das Gupta S.K."/>
        </authorList>
    </citation>
    <scope>NUCLEOTIDE SEQUENCE</scope>
    <source>
        <strain evidence="2">WGT</strain>
        <plasmid evidence="2">pBTK445</plasmid>
    </source>
</reference>
<dbReference type="InterPro" id="IPR013321">
    <property type="entry name" value="Arc_rbn_hlx_hlx"/>
</dbReference>
<gene>
    <name evidence="2" type="primary">parB</name>
</gene>
<dbReference type="GO" id="GO:0006355">
    <property type="term" value="P:regulation of DNA-templated transcription"/>
    <property type="evidence" value="ECO:0007669"/>
    <property type="project" value="InterPro"/>
</dbReference>
<proteinExistence type="predicted"/>
<dbReference type="Pfam" id="PF21432">
    <property type="entry name" value="56B_RHH"/>
    <property type="match status" value="1"/>
</dbReference>
<keyword evidence="2" id="KW-0614">Plasmid</keyword>
<geneLocation type="plasmid" evidence="2">
    <name>pBTK445</name>
</geneLocation>
<organism evidence="2">
    <name type="scientific">Advenella mimigardefordensis</name>
    <dbReference type="NCBI Taxonomy" id="302406"/>
    <lineage>
        <taxon>Bacteria</taxon>
        <taxon>Pseudomonadati</taxon>
        <taxon>Pseudomonadota</taxon>
        <taxon>Betaproteobacteria</taxon>
        <taxon>Burkholderiales</taxon>
        <taxon>Alcaligenaceae</taxon>
    </lineage>
</organism>
<dbReference type="InterPro" id="IPR010985">
    <property type="entry name" value="Ribbon_hlx_hlx"/>
</dbReference>
<accession>B4YK18</accession>
<dbReference type="SUPFAM" id="SSF47598">
    <property type="entry name" value="Ribbon-helix-helix"/>
    <property type="match status" value="1"/>
</dbReference>
<feature type="domain" description="56B-like ribbon-helix-helix" evidence="1">
    <location>
        <begin position="52"/>
        <end position="82"/>
    </location>
</feature>
<dbReference type="InterPro" id="IPR049123">
    <property type="entry name" value="56B_RHH"/>
</dbReference>